<dbReference type="Gene3D" id="1.25.40.10">
    <property type="entry name" value="Tetratricopeptide repeat domain"/>
    <property type="match status" value="3"/>
</dbReference>
<name>A0A7J6EJ13_CANSA</name>
<sequence>MAAFSTSTMNGAISLSSSPPFHYLTILSSSSPSSSSSSSSYAPIRRRVYRTGSPLKRLTSRIVYLTRRRQLHQILEEVDIAKRQYGKLNTIAMNAVLEACVYCGDVQTALKIFDEMSKPGGCGVDTITYGTLLKGLGEARRVDDAFQLLESIERGVAVGRPKLSAPLIFGLLNALVKAGRAGDLRRSNALLSRYGFFLREGGSFSVTAYNLLMKGYIKAGSPESTISMHREILRLGLIPDRHTYNTLISACVKTNKLDTAMHFLEEMKEKAETFSEGDLFPDVVTYTTLLKGFGLSKDLPTIQKIVLEMKTYGDCFIDRTGYTAIVDALLNCGSYKGALCIFGEMLKLAGWNKDLRPKPHLFLSMMRSFAVKGDYDIVRSLHKRIWPDTAGRIYPSFQEEADHLLMEAALNYGQVDQAMGFLSKIIRKWKTISWTSRGGMIALRIEALSGATKSMLSPYLLPQVMLEDPISTFMIPFEAVKPLHETLHLRKVIMRFFKDPIVPIIDDRGSCIGLLHREDCTKLDAPLWTMMRSQPPFVTSSTSIGRVLELLIEKGHKMVVVVNPNDLNRGTTNNTSSLRAIGVFASTQLSNLITTESSSPMEKPSICRRL</sequence>
<dbReference type="Proteomes" id="UP000525078">
    <property type="component" value="Unassembled WGS sequence"/>
</dbReference>
<feature type="repeat" description="PPR" evidence="3">
    <location>
        <begin position="125"/>
        <end position="155"/>
    </location>
</feature>
<dbReference type="InterPro" id="IPR002885">
    <property type="entry name" value="PPR_rpt"/>
</dbReference>
<evidence type="ECO:0000313" key="6">
    <source>
        <dbReference type="Proteomes" id="UP000525078"/>
    </source>
</evidence>
<dbReference type="SUPFAM" id="SSF54631">
    <property type="entry name" value="CBS-domain pair"/>
    <property type="match status" value="1"/>
</dbReference>
<evidence type="ECO:0000259" key="4">
    <source>
        <dbReference type="PROSITE" id="PS51371"/>
    </source>
</evidence>
<dbReference type="PROSITE" id="PS51375">
    <property type="entry name" value="PPR"/>
    <property type="match status" value="4"/>
</dbReference>
<dbReference type="Pfam" id="PF00571">
    <property type="entry name" value="CBS"/>
    <property type="match status" value="1"/>
</dbReference>
<dbReference type="PANTHER" id="PTHR47581:SF2">
    <property type="entry name" value="OS09G0431600 PROTEIN"/>
    <property type="match status" value="1"/>
</dbReference>
<feature type="repeat" description="PPR" evidence="3">
    <location>
        <begin position="240"/>
        <end position="270"/>
    </location>
</feature>
<gene>
    <name evidence="5" type="ORF">F8388_018292</name>
</gene>
<feature type="repeat" description="PPR" evidence="3">
    <location>
        <begin position="205"/>
        <end position="239"/>
    </location>
</feature>
<comment type="caution">
    <text evidence="5">The sequence shown here is derived from an EMBL/GenBank/DDBJ whole genome shotgun (WGS) entry which is preliminary data.</text>
</comment>
<evidence type="ECO:0000256" key="3">
    <source>
        <dbReference type="PROSITE-ProRule" id="PRU00708"/>
    </source>
</evidence>
<dbReference type="InterPro" id="IPR011990">
    <property type="entry name" value="TPR-like_helical_dom_sf"/>
</dbReference>
<accession>A0A7J6EJ13</accession>
<dbReference type="EMBL" id="JAATIP010000226">
    <property type="protein sequence ID" value="KAF4358428.1"/>
    <property type="molecule type" value="Genomic_DNA"/>
</dbReference>
<keyword evidence="1" id="KW-0677">Repeat</keyword>
<evidence type="ECO:0000256" key="1">
    <source>
        <dbReference type="ARBA" id="ARBA00022737"/>
    </source>
</evidence>
<feature type="domain" description="CBS" evidence="4">
    <location>
        <begin position="530"/>
        <end position="599"/>
    </location>
</feature>
<dbReference type="NCBIfam" id="TIGR00756">
    <property type="entry name" value="PPR"/>
    <property type="match status" value="3"/>
</dbReference>
<reference evidence="5 6" key="1">
    <citation type="journal article" date="2020" name="bioRxiv">
        <title>Sequence and annotation of 42 cannabis genomes reveals extensive copy number variation in cannabinoid synthesis and pathogen resistance genes.</title>
        <authorList>
            <person name="Mckernan K.J."/>
            <person name="Helbert Y."/>
            <person name="Kane L.T."/>
            <person name="Ebling H."/>
            <person name="Zhang L."/>
            <person name="Liu B."/>
            <person name="Eaton Z."/>
            <person name="Mclaughlin S."/>
            <person name="Kingan S."/>
            <person name="Baybayan P."/>
            <person name="Concepcion G."/>
            <person name="Jordan M."/>
            <person name="Riva A."/>
            <person name="Barbazuk W."/>
            <person name="Harkins T."/>
        </authorList>
    </citation>
    <scope>NUCLEOTIDE SEQUENCE [LARGE SCALE GENOMIC DNA]</scope>
    <source>
        <strain evidence="6">cv. Jamaican Lion 4</strain>
        <tissue evidence="5">Leaf</tissue>
    </source>
</reference>
<dbReference type="PANTHER" id="PTHR47581">
    <property type="entry name" value="OS09G0431600 PROTEIN"/>
    <property type="match status" value="1"/>
</dbReference>
<dbReference type="Pfam" id="PF01535">
    <property type="entry name" value="PPR"/>
    <property type="match status" value="2"/>
</dbReference>
<dbReference type="InterPro" id="IPR044781">
    <property type="entry name" value="At5g10690-like"/>
</dbReference>
<protein>
    <recommendedName>
        <fullName evidence="4">CBS domain-containing protein</fullName>
    </recommendedName>
</protein>
<proteinExistence type="predicted"/>
<dbReference type="InterPro" id="IPR046342">
    <property type="entry name" value="CBS_dom_sf"/>
</dbReference>
<evidence type="ECO:0000256" key="2">
    <source>
        <dbReference type="PROSITE-ProRule" id="PRU00703"/>
    </source>
</evidence>
<organism evidence="5 6">
    <name type="scientific">Cannabis sativa</name>
    <name type="common">Hemp</name>
    <name type="synonym">Marijuana</name>
    <dbReference type="NCBI Taxonomy" id="3483"/>
    <lineage>
        <taxon>Eukaryota</taxon>
        <taxon>Viridiplantae</taxon>
        <taxon>Streptophyta</taxon>
        <taxon>Embryophyta</taxon>
        <taxon>Tracheophyta</taxon>
        <taxon>Spermatophyta</taxon>
        <taxon>Magnoliopsida</taxon>
        <taxon>eudicotyledons</taxon>
        <taxon>Gunneridae</taxon>
        <taxon>Pentapetalae</taxon>
        <taxon>rosids</taxon>
        <taxon>fabids</taxon>
        <taxon>Rosales</taxon>
        <taxon>Cannabaceae</taxon>
        <taxon>Cannabis</taxon>
    </lineage>
</organism>
<feature type="repeat" description="PPR" evidence="3">
    <location>
        <begin position="89"/>
        <end position="123"/>
    </location>
</feature>
<keyword evidence="2" id="KW-0129">CBS domain</keyword>
<dbReference type="InterPro" id="IPR000644">
    <property type="entry name" value="CBS_dom"/>
</dbReference>
<dbReference type="AlphaFoldDB" id="A0A7J6EJ13"/>
<dbReference type="Pfam" id="PF13041">
    <property type="entry name" value="PPR_2"/>
    <property type="match status" value="2"/>
</dbReference>
<evidence type="ECO:0000313" key="5">
    <source>
        <dbReference type="EMBL" id="KAF4358428.1"/>
    </source>
</evidence>
<dbReference type="PROSITE" id="PS51371">
    <property type="entry name" value="CBS"/>
    <property type="match status" value="1"/>
</dbReference>